<keyword evidence="1 11" id="KW-1003">Cell membrane</keyword>
<gene>
    <name evidence="11 14" type="primary">mtgA</name>
    <name evidence="14" type="ORF">MUN53_10110</name>
</gene>
<keyword evidence="9 11" id="KW-0472">Membrane</keyword>
<feature type="domain" description="Glycosyl transferase family 51" evidence="13">
    <location>
        <begin position="53"/>
        <end position="218"/>
    </location>
</feature>
<dbReference type="Proteomes" id="UP001165444">
    <property type="component" value="Unassembled WGS sequence"/>
</dbReference>
<evidence type="ECO:0000256" key="11">
    <source>
        <dbReference type="HAMAP-Rule" id="MF_00766"/>
    </source>
</evidence>
<dbReference type="InterPro" id="IPR001264">
    <property type="entry name" value="Glyco_trans_51"/>
</dbReference>
<dbReference type="NCBIfam" id="TIGR02070">
    <property type="entry name" value="mono_pep_trsgly"/>
    <property type="match status" value="1"/>
</dbReference>
<dbReference type="RefSeq" id="WP_243325299.1">
    <property type="nucleotide sequence ID" value="NZ_JAKZMM010000023.1"/>
</dbReference>
<accession>A0ABT0C1Q0</accession>
<comment type="caution">
    <text evidence="14">The sequence shown here is derived from an EMBL/GenBank/DDBJ whole genome shotgun (WGS) entry which is preliminary data.</text>
</comment>
<reference evidence="14 15" key="1">
    <citation type="submission" date="2022-03" db="EMBL/GenBank/DDBJ databases">
        <title>Parabacteroides sp. nov. isolated from swine feces.</title>
        <authorList>
            <person name="Bak J.E."/>
        </authorList>
    </citation>
    <scope>NUCLEOTIDE SEQUENCE [LARGE SCALE GENOMIC DNA]</scope>
    <source>
        <strain evidence="14 15">AGMB00274</strain>
    </source>
</reference>
<evidence type="ECO:0000256" key="6">
    <source>
        <dbReference type="ARBA" id="ARBA00022960"/>
    </source>
</evidence>
<comment type="subcellular location">
    <subcellularLocation>
        <location evidence="11">Cell membrane</location>
        <topology evidence="11">Single-pass membrane protein</topology>
    </subcellularLocation>
</comment>
<evidence type="ECO:0000259" key="13">
    <source>
        <dbReference type="Pfam" id="PF00912"/>
    </source>
</evidence>
<organism evidence="14 15">
    <name type="scientific">Parabacteroides faecalis</name>
    <dbReference type="NCBI Taxonomy" id="2924040"/>
    <lineage>
        <taxon>Bacteria</taxon>
        <taxon>Pseudomonadati</taxon>
        <taxon>Bacteroidota</taxon>
        <taxon>Bacteroidia</taxon>
        <taxon>Bacteroidales</taxon>
        <taxon>Tannerellaceae</taxon>
        <taxon>Parabacteroides</taxon>
    </lineage>
</organism>
<evidence type="ECO:0000256" key="10">
    <source>
        <dbReference type="ARBA" id="ARBA00023316"/>
    </source>
</evidence>
<evidence type="ECO:0000256" key="5">
    <source>
        <dbReference type="ARBA" id="ARBA00022692"/>
    </source>
</evidence>
<dbReference type="EMBL" id="JAKZMM010000023">
    <property type="protein sequence ID" value="MCJ2380959.1"/>
    <property type="molecule type" value="Genomic_DNA"/>
</dbReference>
<dbReference type="Pfam" id="PF00912">
    <property type="entry name" value="Transgly"/>
    <property type="match status" value="1"/>
</dbReference>
<dbReference type="InterPro" id="IPR011812">
    <property type="entry name" value="Pep_trsgly"/>
</dbReference>
<keyword evidence="5 11" id="KW-0812">Transmembrane</keyword>
<name>A0ABT0C1Q0_9BACT</name>
<keyword evidence="7 11" id="KW-0573">Peptidoglycan synthesis</keyword>
<dbReference type="PANTHER" id="PTHR30400:SF0">
    <property type="entry name" value="BIOSYNTHETIC PEPTIDOGLYCAN TRANSGLYCOSYLASE"/>
    <property type="match status" value="1"/>
</dbReference>
<feature type="region of interest" description="Disordered" evidence="12">
    <location>
        <begin position="229"/>
        <end position="256"/>
    </location>
</feature>
<evidence type="ECO:0000313" key="14">
    <source>
        <dbReference type="EMBL" id="MCJ2380959.1"/>
    </source>
</evidence>
<proteinExistence type="inferred from homology"/>
<dbReference type="SUPFAM" id="SSF53955">
    <property type="entry name" value="Lysozyme-like"/>
    <property type="match status" value="1"/>
</dbReference>
<keyword evidence="3 11" id="KW-0328">Glycosyltransferase</keyword>
<evidence type="ECO:0000256" key="3">
    <source>
        <dbReference type="ARBA" id="ARBA00022676"/>
    </source>
</evidence>
<dbReference type="InterPro" id="IPR023346">
    <property type="entry name" value="Lysozyme-like_dom_sf"/>
</dbReference>
<evidence type="ECO:0000256" key="4">
    <source>
        <dbReference type="ARBA" id="ARBA00022679"/>
    </source>
</evidence>
<evidence type="ECO:0000256" key="2">
    <source>
        <dbReference type="ARBA" id="ARBA00022519"/>
    </source>
</evidence>
<protein>
    <recommendedName>
        <fullName evidence="11">Biosynthetic peptidoglycan transglycosylase</fullName>
        <ecNumber evidence="11">2.4.99.28</ecNumber>
    </recommendedName>
    <alternativeName>
        <fullName evidence="11">Glycan polymerase</fullName>
    </alternativeName>
    <alternativeName>
        <fullName evidence="11">Peptidoglycan glycosyltransferase MtgA</fullName>
        <shortName evidence="11">PGT</shortName>
    </alternativeName>
</protein>
<feature type="compositionally biased region" description="Basic residues" evidence="12">
    <location>
        <begin position="236"/>
        <end position="247"/>
    </location>
</feature>
<comment type="catalytic activity">
    <reaction evidence="11">
        <text>[GlcNAc-(1-&gt;4)-Mur2Ac(oyl-L-Ala-gamma-D-Glu-L-Lys-D-Ala-D-Ala)](n)-di-trans,octa-cis-undecaprenyl diphosphate + beta-D-GlcNAc-(1-&gt;4)-Mur2Ac(oyl-L-Ala-gamma-D-Glu-L-Lys-D-Ala-D-Ala)-di-trans,octa-cis-undecaprenyl diphosphate = [GlcNAc-(1-&gt;4)-Mur2Ac(oyl-L-Ala-gamma-D-Glu-L-Lys-D-Ala-D-Ala)](n+1)-di-trans,octa-cis-undecaprenyl diphosphate + di-trans,octa-cis-undecaprenyl diphosphate + H(+)</text>
        <dbReference type="Rhea" id="RHEA:23708"/>
        <dbReference type="Rhea" id="RHEA-COMP:9602"/>
        <dbReference type="Rhea" id="RHEA-COMP:9603"/>
        <dbReference type="ChEBI" id="CHEBI:15378"/>
        <dbReference type="ChEBI" id="CHEBI:58405"/>
        <dbReference type="ChEBI" id="CHEBI:60033"/>
        <dbReference type="ChEBI" id="CHEBI:78435"/>
        <dbReference type="EC" id="2.4.99.28"/>
    </reaction>
</comment>
<keyword evidence="8 11" id="KW-1133">Transmembrane helix</keyword>
<evidence type="ECO:0000256" key="12">
    <source>
        <dbReference type="SAM" id="MobiDB-lite"/>
    </source>
</evidence>
<dbReference type="HAMAP" id="MF_00766">
    <property type="entry name" value="PGT_MtgA"/>
    <property type="match status" value="1"/>
</dbReference>
<dbReference type="Gene3D" id="1.10.3810.10">
    <property type="entry name" value="Biosynthetic peptidoglycan transglycosylase-like"/>
    <property type="match status" value="1"/>
</dbReference>
<sequence>MVKRVLIFLRNLILFFFISSLLAVVLYRFVPVYLTPLMVIRLAEQAKAGKTLKLEHEWVPIEKIAQTLPQAVVASEDNLFMEHPGFDFKQIQKAREEARQGKRVRGASTISQQTAKNVFLWQGKTYFRKGLEAYFTLLIEWIWGKERIMEVYLNSIEMGDGIYGAQAVAKAHFKKEAYQLTKGESALIAASLPNPRRFNSGKPSPYMRRRQAKIMSLMDKILPVDMGYKTQQKSKSTGKTKNRKKWRASVIRISEE</sequence>
<keyword evidence="15" id="KW-1185">Reference proteome</keyword>
<keyword evidence="10 11" id="KW-0961">Cell wall biogenesis/degradation</keyword>
<evidence type="ECO:0000313" key="15">
    <source>
        <dbReference type="Proteomes" id="UP001165444"/>
    </source>
</evidence>
<evidence type="ECO:0000256" key="8">
    <source>
        <dbReference type="ARBA" id="ARBA00022989"/>
    </source>
</evidence>
<keyword evidence="4 11" id="KW-0808">Transferase</keyword>
<dbReference type="InterPro" id="IPR036950">
    <property type="entry name" value="PBP_transglycosylase"/>
</dbReference>
<dbReference type="EC" id="2.4.99.28" evidence="11"/>
<comment type="pathway">
    <text evidence="11">Cell wall biogenesis; peptidoglycan biosynthesis.</text>
</comment>
<comment type="similarity">
    <text evidence="11">Belongs to the glycosyltransferase 51 family.</text>
</comment>
<evidence type="ECO:0000256" key="9">
    <source>
        <dbReference type="ARBA" id="ARBA00023136"/>
    </source>
</evidence>
<keyword evidence="2" id="KW-0997">Cell inner membrane</keyword>
<keyword evidence="6 11" id="KW-0133">Cell shape</keyword>
<dbReference type="GO" id="GO:0016757">
    <property type="term" value="F:glycosyltransferase activity"/>
    <property type="evidence" value="ECO:0007669"/>
    <property type="project" value="UniProtKB-KW"/>
</dbReference>
<evidence type="ECO:0000256" key="1">
    <source>
        <dbReference type="ARBA" id="ARBA00022475"/>
    </source>
</evidence>
<evidence type="ECO:0000256" key="7">
    <source>
        <dbReference type="ARBA" id="ARBA00022984"/>
    </source>
</evidence>
<feature type="transmembrane region" description="Helical" evidence="11">
    <location>
        <begin position="12"/>
        <end position="30"/>
    </location>
</feature>
<dbReference type="PANTHER" id="PTHR30400">
    <property type="entry name" value="MONOFUNCTIONAL BIOSYNTHETIC PEPTIDOGLYCAN TRANSGLYCOSYLASE"/>
    <property type="match status" value="1"/>
</dbReference>
<comment type="function">
    <text evidence="11">Peptidoglycan polymerase that catalyzes glycan chain elongation from lipid-linked precursors.</text>
</comment>